<dbReference type="PANTHER" id="PTHR10887">
    <property type="entry name" value="DNA2/NAM7 HELICASE FAMILY"/>
    <property type="match status" value="1"/>
</dbReference>
<protein>
    <submittedName>
        <fullName evidence="2">Regulator of nonsense transcripts-like protein</fullName>
    </submittedName>
</protein>
<accession>A0A392NVS0</accession>
<dbReference type="EMBL" id="LXQA010051433">
    <property type="protein sequence ID" value="MCI03196.1"/>
    <property type="molecule type" value="Genomic_DNA"/>
</dbReference>
<dbReference type="Pfam" id="PF13086">
    <property type="entry name" value="AAA_11"/>
    <property type="match status" value="1"/>
</dbReference>
<sequence>MTLEEFVSEKNPHVLSTYRAYKRTSREDDTMILEEYVQKLWKHIAEEYESEENDKIESSITLEKFVKKRFRELSEKLKFLIQALYTHLPKTFISLATVKIMFRALELISYIGISLNQAKFKKTLDENEKESIPACFLPSSLEINVFLQILTLLSSSILLPELNGRVAIEKFCLSNACLVLCTVSSSIKLYTEGMTQVKFLVIDEAAQLKECESTIPLQLPGLQHCILIGDEKQLPALVKSKIADSCGFGRSMFERLVMLGYKKHML</sequence>
<organism evidence="2 3">
    <name type="scientific">Trifolium medium</name>
    <dbReference type="NCBI Taxonomy" id="97028"/>
    <lineage>
        <taxon>Eukaryota</taxon>
        <taxon>Viridiplantae</taxon>
        <taxon>Streptophyta</taxon>
        <taxon>Embryophyta</taxon>
        <taxon>Tracheophyta</taxon>
        <taxon>Spermatophyta</taxon>
        <taxon>Magnoliopsida</taxon>
        <taxon>eudicotyledons</taxon>
        <taxon>Gunneridae</taxon>
        <taxon>Pentapetalae</taxon>
        <taxon>rosids</taxon>
        <taxon>fabids</taxon>
        <taxon>Fabales</taxon>
        <taxon>Fabaceae</taxon>
        <taxon>Papilionoideae</taxon>
        <taxon>50 kb inversion clade</taxon>
        <taxon>NPAAA clade</taxon>
        <taxon>Hologalegina</taxon>
        <taxon>IRL clade</taxon>
        <taxon>Trifolieae</taxon>
        <taxon>Trifolium</taxon>
    </lineage>
</organism>
<evidence type="ECO:0000259" key="1">
    <source>
        <dbReference type="Pfam" id="PF13086"/>
    </source>
</evidence>
<comment type="caution">
    <text evidence="2">The sequence shown here is derived from an EMBL/GenBank/DDBJ whole genome shotgun (WGS) entry which is preliminary data.</text>
</comment>
<dbReference type="GO" id="GO:0004386">
    <property type="term" value="F:helicase activity"/>
    <property type="evidence" value="ECO:0007669"/>
    <property type="project" value="InterPro"/>
</dbReference>
<dbReference type="InterPro" id="IPR041677">
    <property type="entry name" value="DNA2/NAM7_AAA_11"/>
</dbReference>
<keyword evidence="3" id="KW-1185">Reference proteome</keyword>
<dbReference type="PANTHER" id="PTHR10887:SF522">
    <property type="entry name" value="P-LOOP CONTAINING NUCLEOSIDE TRIPHOSPHATE HYDROLASES SUPERFAMILY PROTEIN"/>
    <property type="match status" value="1"/>
</dbReference>
<feature type="non-terminal residue" evidence="2">
    <location>
        <position position="266"/>
    </location>
</feature>
<evidence type="ECO:0000313" key="2">
    <source>
        <dbReference type="EMBL" id="MCI03196.1"/>
    </source>
</evidence>
<name>A0A392NVS0_9FABA</name>
<dbReference type="InterPro" id="IPR045055">
    <property type="entry name" value="DNA2/NAM7-like"/>
</dbReference>
<dbReference type="SUPFAM" id="SSF52540">
    <property type="entry name" value="P-loop containing nucleoside triphosphate hydrolases"/>
    <property type="match status" value="1"/>
</dbReference>
<proteinExistence type="predicted"/>
<evidence type="ECO:0000313" key="3">
    <source>
        <dbReference type="Proteomes" id="UP000265520"/>
    </source>
</evidence>
<dbReference type="InterPro" id="IPR027417">
    <property type="entry name" value="P-loop_NTPase"/>
</dbReference>
<feature type="domain" description="DNA2/NAM7 helicase helicase" evidence="1">
    <location>
        <begin position="167"/>
        <end position="241"/>
    </location>
</feature>
<reference evidence="2 3" key="1">
    <citation type="journal article" date="2018" name="Front. Plant Sci.">
        <title>Red Clover (Trifolium pratense) and Zigzag Clover (T. medium) - A Picture of Genomic Similarities and Differences.</title>
        <authorList>
            <person name="Dluhosova J."/>
            <person name="Istvanek J."/>
            <person name="Nedelnik J."/>
            <person name="Repkova J."/>
        </authorList>
    </citation>
    <scope>NUCLEOTIDE SEQUENCE [LARGE SCALE GENOMIC DNA]</scope>
    <source>
        <strain evidence="3">cv. 10/8</strain>
        <tissue evidence="2">Leaf</tissue>
    </source>
</reference>
<dbReference type="Proteomes" id="UP000265520">
    <property type="component" value="Unassembled WGS sequence"/>
</dbReference>
<dbReference type="AlphaFoldDB" id="A0A392NVS0"/>
<dbReference type="Gene3D" id="3.40.50.300">
    <property type="entry name" value="P-loop containing nucleotide triphosphate hydrolases"/>
    <property type="match status" value="1"/>
</dbReference>